<feature type="domain" description="Haem-binding" evidence="1">
    <location>
        <begin position="13"/>
        <end position="147"/>
    </location>
</feature>
<dbReference type="InterPro" id="IPR025992">
    <property type="entry name" value="Haem-bd"/>
</dbReference>
<evidence type="ECO:0000313" key="4">
    <source>
        <dbReference type="Proteomes" id="UP000198964"/>
    </source>
</evidence>
<evidence type="ECO:0000259" key="1">
    <source>
        <dbReference type="SMART" id="SM01235"/>
    </source>
</evidence>
<dbReference type="RefSeq" id="WP_093918262.1">
    <property type="nucleotide sequence ID" value="NZ_FONW01000001.1"/>
</dbReference>
<evidence type="ECO:0000313" key="5">
    <source>
        <dbReference type="Proteomes" id="UP000294848"/>
    </source>
</evidence>
<sequence length="154" mass="17827">MRTAFRLLILLFIVGLVIIQFFQPEKNIATESPNHLFNQEQVPEDVSAMLKSACLDCHSNQTNYQWYHQVAPVSWFINNHIVEGKEELNLSNWGQMEILDKIAALEDMGKEIRNGKMPITSYKLMHPKAIFSEQESQRLIEWTSSFSEQLLTGE</sequence>
<dbReference type="OrthoDB" id="9805202at2"/>
<dbReference type="EMBL" id="SNWI01000002">
    <property type="protein sequence ID" value="TDO03715.1"/>
    <property type="molecule type" value="Genomic_DNA"/>
</dbReference>
<dbReference type="Proteomes" id="UP000198964">
    <property type="component" value="Unassembled WGS sequence"/>
</dbReference>
<reference evidence="2 4" key="1">
    <citation type="submission" date="2016-10" db="EMBL/GenBank/DDBJ databases">
        <authorList>
            <person name="de Groot N.N."/>
        </authorList>
    </citation>
    <scope>NUCLEOTIDE SEQUENCE [LARGE SCALE GENOMIC DNA]</scope>
    <source>
        <strain evidence="2 4">CGMCC 1.9156</strain>
    </source>
</reference>
<evidence type="ECO:0000313" key="3">
    <source>
        <dbReference type="EMBL" id="TDO03715.1"/>
    </source>
</evidence>
<name>A0A1I2BWM0_9BACT</name>
<dbReference type="AlphaFoldDB" id="A0A1I2BWM0"/>
<dbReference type="EMBL" id="FONW01000001">
    <property type="protein sequence ID" value="SFE60415.1"/>
    <property type="molecule type" value="Genomic_DNA"/>
</dbReference>
<dbReference type="Pfam" id="PF14376">
    <property type="entry name" value="Haem_bd"/>
    <property type="match status" value="1"/>
</dbReference>
<dbReference type="SMART" id="SM01235">
    <property type="entry name" value="Haem_bd"/>
    <property type="match status" value="1"/>
</dbReference>
<evidence type="ECO:0000313" key="2">
    <source>
        <dbReference type="EMBL" id="SFE60415.1"/>
    </source>
</evidence>
<dbReference type="Proteomes" id="UP000294848">
    <property type="component" value="Unassembled WGS sequence"/>
</dbReference>
<gene>
    <name evidence="3" type="ORF">DET52_10246</name>
    <name evidence="2" type="ORF">SAMN05216283_101532</name>
</gene>
<keyword evidence="4" id="KW-1185">Reference proteome</keyword>
<dbReference type="STRING" id="655355.SAMN05216283_101532"/>
<reference evidence="3 5" key="2">
    <citation type="submission" date="2019-03" db="EMBL/GenBank/DDBJ databases">
        <title>Freshwater and sediment microbial communities from various areas in North America, analyzing microbe dynamics in response to fracking.</title>
        <authorList>
            <person name="Lamendella R."/>
        </authorList>
    </citation>
    <scope>NUCLEOTIDE SEQUENCE [LARGE SCALE GENOMIC DNA]</scope>
    <source>
        <strain evidence="3 5">114D</strain>
    </source>
</reference>
<organism evidence="2 4">
    <name type="scientific">Sunxiuqinia elliptica</name>
    <dbReference type="NCBI Taxonomy" id="655355"/>
    <lineage>
        <taxon>Bacteria</taxon>
        <taxon>Pseudomonadati</taxon>
        <taxon>Bacteroidota</taxon>
        <taxon>Bacteroidia</taxon>
        <taxon>Marinilabiliales</taxon>
        <taxon>Prolixibacteraceae</taxon>
        <taxon>Sunxiuqinia</taxon>
    </lineage>
</organism>
<proteinExistence type="predicted"/>
<protein>
    <submittedName>
        <fullName evidence="2">Haem-binding domain-containing protein</fullName>
    </submittedName>
    <submittedName>
        <fullName evidence="3">Heme-binding protein</fullName>
    </submittedName>
</protein>
<accession>A0A1I2BWM0</accession>